<dbReference type="GO" id="GO:0009432">
    <property type="term" value="P:SOS response"/>
    <property type="evidence" value="ECO:0007669"/>
    <property type="project" value="TreeGrafter"/>
</dbReference>
<feature type="region of interest" description="Disordered" evidence="1">
    <location>
        <begin position="260"/>
        <end position="279"/>
    </location>
</feature>
<evidence type="ECO:0000256" key="1">
    <source>
        <dbReference type="SAM" id="MobiDB-lite"/>
    </source>
</evidence>
<dbReference type="Pfam" id="PF08443">
    <property type="entry name" value="RimK"/>
    <property type="match status" value="1"/>
</dbReference>
<proteinExistence type="predicted"/>
<dbReference type="InterPro" id="IPR013651">
    <property type="entry name" value="ATP-grasp_RimK-type"/>
</dbReference>
<dbReference type="PANTHER" id="PTHR21621:SF0">
    <property type="entry name" value="BETA-CITRYLGLUTAMATE SYNTHASE B-RELATED"/>
    <property type="match status" value="1"/>
</dbReference>
<evidence type="ECO:0000259" key="2">
    <source>
        <dbReference type="Pfam" id="PF08443"/>
    </source>
</evidence>
<evidence type="ECO:0000313" key="3">
    <source>
        <dbReference type="EMBL" id="MCQ8774139.1"/>
    </source>
</evidence>
<dbReference type="Gene3D" id="3.30.470.20">
    <property type="entry name" value="ATP-grasp fold, B domain"/>
    <property type="match status" value="1"/>
</dbReference>
<protein>
    <submittedName>
        <fullName evidence="3">Alpha-L-glutamate ligase</fullName>
    </submittedName>
</protein>
<dbReference type="InterPro" id="IPR013815">
    <property type="entry name" value="ATP_grasp_subdomain_1"/>
</dbReference>
<comment type="caution">
    <text evidence="3">The sequence shown here is derived from an EMBL/GenBank/DDBJ whole genome shotgun (WGS) entry which is preliminary data.</text>
</comment>
<sequence>MRIGLLTPAPDHPLLAAATGLLTPRHRVDALDPAHAPDPGPGELADVYLLKTRTPRALAFARRLEERGAPVLNSAASTGRCQDRTAMAEVALRAGLPFVATATEPSLADLAARGDMSYPVVIKSRHSRRHDLVARVDDPVRLAVLAAEWGDEPVVVQRFTPNDGWDHKLWVVGDHVFAGLRRSELAGPVRTGTEPLRTDALPAGWLDIVRRVGEVFALDVYGVDLLDVAGSPLIVDVNAFPGVRGQDGAPEALADLTLRTAGGTHHPRTPAPATTEQVA</sequence>
<dbReference type="EMBL" id="JANIID010000038">
    <property type="protein sequence ID" value="MCQ8774139.1"/>
    <property type="molecule type" value="Genomic_DNA"/>
</dbReference>
<dbReference type="GO" id="GO:0005737">
    <property type="term" value="C:cytoplasm"/>
    <property type="evidence" value="ECO:0007669"/>
    <property type="project" value="TreeGrafter"/>
</dbReference>
<dbReference type="Proteomes" id="UP001142374">
    <property type="component" value="Unassembled WGS sequence"/>
</dbReference>
<organism evidence="3 4">
    <name type="scientific">Streptomyces telluris</name>
    <dbReference type="NCBI Taxonomy" id="2720021"/>
    <lineage>
        <taxon>Bacteria</taxon>
        <taxon>Bacillati</taxon>
        <taxon>Actinomycetota</taxon>
        <taxon>Actinomycetes</taxon>
        <taxon>Kitasatosporales</taxon>
        <taxon>Streptomycetaceae</taxon>
        <taxon>Streptomyces</taxon>
    </lineage>
</organism>
<name>A0A9X2LMP8_9ACTN</name>
<dbReference type="AlphaFoldDB" id="A0A9X2LMP8"/>
<dbReference type="SUPFAM" id="SSF56059">
    <property type="entry name" value="Glutathione synthetase ATP-binding domain-like"/>
    <property type="match status" value="1"/>
</dbReference>
<keyword evidence="4" id="KW-1185">Reference proteome</keyword>
<dbReference type="PANTHER" id="PTHR21621">
    <property type="entry name" value="RIBOSOMAL PROTEIN S6 MODIFICATION PROTEIN"/>
    <property type="match status" value="1"/>
</dbReference>
<reference evidence="3" key="1">
    <citation type="submission" date="2022-06" db="EMBL/GenBank/DDBJ databases">
        <title>WGS of actinobacteria.</title>
        <authorList>
            <person name="Thawai C."/>
        </authorList>
    </citation>
    <scope>NUCLEOTIDE SEQUENCE</scope>
    <source>
        <strain evidence="3">AA8</strain>
    </source>
</reference>
<keyword evidence="3" id="KW-0436">Ligase</keyword>
<gene>
    <name evidence="3" type="ORF">NQU55_30900</name>
</gene>
<dbReference type="Gene3D" id="3.30.1490.20">
    <property type="entry name" value="ATP-grasp fold, A domain"/>
    <property type="match status" value="1"/>
</dbReference>
<evidence type="ECO:0000313" key="4">
    <source>
        <dbReference type="Proteomes" id="UP001142374"/>
    </source>
</evidence>
<accession>A0A9X2LMP8</accession>
<dbReference type="GO" id="GO:0018169">
    <property type="term" value="F:ribosomal S6-glutamic acid ligase activity"/>
    <property type="evidence" value="ECO:0007669"/>
    <property type="project" value="TreeGrafter"/>
</dbReference>
<feature type="domain" description="ATP-grasp fold RimK-type" evidence="2">
    <location>
        <begin position="113"/>
        <end position="245"/>
    </location>
</feature>
<dbReference type="GO" id="GO:0005524">
    <property type="term" value="F:ATP binding"/>
    <property type="evidence" value="ECO:0007669"/>
    <property type="project" value="InterPro"/>
</dbReference>
<dbReference type="RefSeq" id="WP_256791559.1">
    <property type="nucleotide sequence ID" value="NZ_JANIID010000038.1"/>
</dbReference>